<dbReference type="EMBL" id="WTYV01000001">
    <property type="protein sequence ID" value="MXO70888.1"/>
    <property type="molecule type" value="Genomic_DNA"/>
</dbReference>
<keyword evidence="1" id="KW-0812">Transmembrane</keyword>
<name>A0A844YVG0_9SPHN</name>
<organism evidence="2 3">
    <name type="scientific">Alteraurantiacibacter buctensis</name>
    <dbReference type="NCBI Taxonomy" id="1503981"/>
    <lineage>
        <taxon>Bacteria</taxon>
        <taxon>Pseudomonadati</taxon>
        <taxon>Pseudomonadota</taxon>
        <taxon>Alphaproteobacteria</taxon>
        <taxon>Sphingomonadales</taxon>
        <taxon>Erythrobacteraceae</taxon>
        <taxon>Alteraurantiacibacter</taxon>
    </lineage>
</organism>
<evidence type="ECO:0000313" key="2">
    <source>
        <dbReference type="EMBL" id="MXO70888.1"/>
    </source>
</evidence>
<keyword evidence="1" id="KW-0472">Membrane</keyword>
<gene>
    <name evidence="2" type="ORF">GRI99_04465</name>
</gene>
<protein>
    <recommendedName>
        <fullName evidence="4">HIG1 domain-containing protein</fullName>
    </recommendedName>
</protein>
<keyword evidence="1" id="KW-1133">Transmembrane helix</keyword>
<dbReference type="RefSeq" id="WP_160770749.1">
    <property type="nucleotide sequence ID" value="NZ_WTYV01000001.1"/>
</dbReference>
<sequence>MNWILALVLAVLVILVVVSLVRGIVAFLQTTKLDLENQDNAEYVAQMHAKQNKAMFARVKYQALAIVVVFVILMINR</sequence>
<evidence type="ECO:0000313" key="3">
    <source>
        <dbReference type="Proteomes" id="UP000466966"/>
    </source>
</evidence>
<comment type="caution">
    <text evidence="2">The sequence shown here is derived from an EMBL/GenBank/DDBJ whole genome shotgun (WGS) entry which is preliminary data.</text>
</comment>
<dbReference type="OrthoDB" id="7392120at2"/>
<reference evidence="2 3" key="1">
    <citation type="submission" date="2019-12" db="EMBL/GenBank/DDBJ databases">
        <title>Genomic-based taxomic classification of the family Erythrobacteraceae.</title>
        <authorList>
            <person name="Xu L."/>
        </authorList>
    </citation>
    <scope>NUCLEOTIDE SEQUENCE [LARGE SCALE GENOMIC DNA]</scope>
    <source>
        <strain evidence="2 3">M0322</strain>
    </source>
</reference>
<keyword evidence="3" id="KW-1185">Reference proteome</keyword>
<proteinExistence type="predicted"/>
<feature type="transmembrane region" description="Helical" evidence="1">
    <location>
        <begin position="59"/>
        <end position="76"/>
    </location>
</feature>
<accession>A0A844YVG0</accession>
<dbReference type="Proteomes" id="UP000466966">
    <property type="component" value="Unassembled WGS sequence"/>
</dbReference>
<evidence type="ECO:0000256" key="1">
    <source>
        <dbReference type="SAM" id="Phobius"/>
    </source>
</evidence>
<evidence type="ECO:0008006" key="4">
    <source>
        <dbReference type="Google" id="ProtNLM"/>
    </source>
</evidence>
<dbReference type="AlphaFoldDB" id="A0A844YVG0"/>